<keyword evidence="6" id="KW-1185">Reference proteome</keyword>
<name>A0ABW7REX3_9ACTN</name>
<gene>
    <name evidence="5" type="ORF">ACH4GP_19795</name>
</gene>
<feature type="compositionally biased region" description="Basic and acidic residues" evidence="1">
    <location>
        <begin position="808"/>
        <end position="822"/>
    </location>
</feature>
<feature type="region of interest" description="Disordered" evidence="1">
    <location>
        <begin position="1"/>
        <end position="21"/>
    </location>
</feature>
<feature type="domain" description="GTPase-associated protein 1-like C-terminal" evidence="4">
    <location>
        <begin position="268"/>
        <end position="779"/>
    </location>
</feature>
<sequence length="822" mass="88774">MSLAQLHYTSAPPGPDGSGFRFTAVTPDMPQSLLREAEQLIGYEPPRDAPPRPTDAELAGFPQMLSHSLLSDGSRLLCRTVYTGSDYSGRWGNFHAHAVHLPAHVGLPGDELPITTWDSPRWAVRTPDGGVPTPWGSLPPSGFFDREGLIGFAASRAPWLAAFFSDLRQLSQDPNAPQIILIERDSADVARWIALAAAVLPRELAHQLTFTTYTRRPQLARQQIIGVLPADGQGLAGYEDRYRVHDCIAPGPTKPATDAWAETAAQIWLAKVPEVFKEAAALPGEHFTAGRLAAVALCARVTLPSTSRAAAAEWTCSGAETLDGQRLRRLVDALSRLAADRTPAETAALSRLFAALNGKASVITTAPLAAVVLTEAVRRNPGVELPELRNSELTDDLRHRLCAELRPDLRAGIADSTQDVSRRVELLRIADALAVDCTDLLPDVVRRLCRALLADPDAAYTPAVRSALQEQFNLRAALLAKCDDAAAGDPPSASRLLTRTGLSLDGVQALPHLRMCAEAPAATVAGCDRVTALHNVLRAGGVSAFTEPLVLRTAVRLVWDDSTPTAGEARLLLAGLGSDVHRAADTWREIVNAALEAPADDPDAAHLAPELLRCFSGELASRQRAALLLLEFARDLREGQAGTGWADRALALRAAAESPQPAVLEHAFGALARRLLSPERPDGELHALIHSGDRDLIAAYGRAAQEDRVGDRLRIVPEYVADCFVSWTSHPQAGGAWHETRTALLDKVLRPIVRTLTDEDISSIEGHLERTGGRWADEFRAWNRPGAFGRLGRRFGGRGRRSTVRGPRWGDVEPPRKDGRSS</sequence>
<dbReference type="InterPro" id="IPR049532">
    <property type="entry name" value="GAP1-like_C"/>
</dbReference>
<dbReference type="RefSeq" id="WP_397673672.1">
    <property type="nucleotide sequence ID" value="NZ_JBIRGH010000011.1"/>
</dbReference>
<proteinExistence type="predicted"/>
<dbReference type="Pfam" id="PF20014">
    <property type="entry name" value="GAP1-M"/>
    <property type="match status" value="1"/>
</dbReference>
<evidence type="ECO:0000259" key="2">
    <source>
        <dbReference type="Pfam" id="PF20013"/>
    </source>
</evidence>
<evidence type="ECO:0000313" key="5">
    <source>
        <dbReference type="EMBL" id="MFH8586610.1"/>
    </source>
</evidence>
<evidence type="ECO:0000256" key="1">
    <source>
        <dbReference type="SAM" id="MobiDB-lite"/>
    </source>
</evidence>
<comment type="caution">
    <text evidence="5">The sequence shown here is derived from an EMBL/GenBank/DDBJ whole genome shotgun (WGS) entry which is preliminary data.</text>
</comment>
<dbReference type="Proteomes" id="UP001610990">
    <property type="component" value="Unassembled WGS sequence"/>
</dbReference>
<feature type="compositionally biased region" description="Basic residues" evidence="1">
    <location>
        <begin position="793"/>
        <end position="803"/>
    </location>
</feature>
<evidence type="ECO:0000259" key="3">
    <source>
        <dbReference type="Pfam" id="PF20014"/>
    </source>
</evidence>
<evidence type="ECO:0000259" key="4">
    <source>
        <dbReference type="Pfam" id="PF20052"/>
    </source>
</evidence>
<dbReference type="InterPro" id="IPR045402">
    <property type="entry name" value="GAP1-N2"/>
</dbReference>
<protein>
    <submittedName>
        <fullName evidence="5">GTPase-associated protein 1-related protein</fullName>
    </submittedName>
</protein>
<dbReference type="Pfam" id="PF20013">
    <property type="entry name" value="GAP1-N2"/>
    <property type="match status" value="1"/>
</dbReference>
<feature type="domain" description="GTPase-associated protein 1 middle" evidence="3">
    <location>
        <begin position="152"/>
        <end position="248"/>
    </location>
</feature>
<dbReference type="EMBL" id="JBIRGH010000011">
    <property type="protein sequence ID" value="MFH8586610.1"/>
    <property type="molecule type" value="Genomic_DNA"/>
</dbReference>
<dbReference type="Pfam" id="PF20052">
    <property type="entry name" value="GAP1-C"/>
    <property type="match status" value="1"/>
</dbReference>
<feature type="region of interest" description="Disordered" evidence="1">
    <location>
        <begin position="793"/>
        <end position="822"/>
    </location>
</feature>
<evidence type="ECO:0000313" key="6">
    <source>
        <dbReference type="Proteomes" id="UP001610990"/>
    </source>
</evidence>
<reference evidence="5 6" key="1">
    <citation type="submission" date="2024-10" db="EMBL/GenBank/DDBJ databases">
        <title>The Natural Products Discovery Center: Release of the First 8490 Sequenced Strains for Exploring Actinobacteria Biosynthetic Diversity.</title>
        <authorList>
            <person name="Kalkreuter E."/>
            <person name="Kautsar S.A."/>
            <person name="Yang D."/>
            <person name="Bader C.D."/>
            <person name="Teijaro C.N."/>
            <person name="Fluegel L."/>
            <person name="Davis C.M."/>
            <person name="Simpson J.R."/>
            <person name="Lauterbach L."/>
            <person name="Steele A.D."/>
            <person name="Gui C."/>
            <person name="Meng S."/>
            <person name="Li G."/>
            <person name="Viehrig K."/>
            <person name="Ye F."/>
            <person name="Su P."/>
            <person name="Kiefer A.F."/>
            <person name="Nichols A."/>
            <person name="Cepeda A.J."/>
            <person name="Yan W."/>
            <person name="Fan B."/>
            <person name="Jiang Y."/>
            <person name="Adhikari A."/>
            <person name="Zheng C.-J."/>
            <person name="Schuster L."/>
            <person name="Cowan T.M."/>
            <person name="Smanski M.J."/>
            <person name="Chevrette M.G."/>
            <person name="De Carvalho L.P.S."/>
            <person name="Shen B."/>
        </authorList>
    </citation>
    <scope>NUCLEOTIDE SEQUENCE [LARGE SCALE GENOMIC DNA]</scope>
    <source>
        <strain evidence="5 6">NPDC018013</strain>
    </source>
</reference>
<accession>A0ABW7REX3</accession>
<organism evidence="5 6">
    <name type="scientific">Streptomyces celluloflavus</name>
    <dbReference type="NCBI Taxonomy" id="58344"/>
    <lineage>
        <taxon>Bacteria</taxon>
        <taxon>Bacillati</taxon>
        <taxon>Actinomycetota</taxon>
        <taxon>Actinomycetes</taxon>
        <taxon>Kitasatosporales</taxon>
        <taxon>Streptomycetaceae</taxon>
        <taxon>Streptomyces</taxon>
    </lineage>
</organism>
<dbReference type="InterPro" id="IPR045401">
    <property type="entry name" value="GAP1-M"/>
</dbReference>
<feature type="domain" description="GTPase-associated protein 1 N-terminal" evidence="2">
    <location>
        <begin position="3"/>
        <end position="131"/>
    </location>
</feature>